<keyword evidence="3" id="KW-1185">Reference proteome</keyword>
<proteinExistence type="predicted"/>
<gene>
    <name evidence="2" type="ORF">ACFPZN_00990</name>
</gene>
<dbReference type="RefSeq" id="WP_378279101.1">
    <property type="nucleotide sequence ID" value="NZ_JBHSON010000001.1"/>
</dbReference>
<feature type="compositionally biased region" description="Acidic residues" evidence="1">
    <location>
        <begin position="1003"/>
        <end position="1017"/>
    </location>
</feature>
<evidence type="ECO:0000313" key="3">
    <source>
        <dbReference type="Proteomes" id="UP001596074"/>
    </source>
</evidence>
<evidence type="ECO:0000313" key="2">
    <source>
        <dbReference type="EMBL" id="MFC5744181.1"/>
    </source>
</evidence>
<sequence>MPDKGRWPGPGAEAGTADGARALLGHLRDLARARRGPVRDGAAREQVHWLADLPGEVYVETDAGPGDVLFSVPVIPLSPPGVLEEFDGWLGMRHWYRALHDMAEDAAARGADVVLATGLLSWGPADGPAVHDHLLSTPVRIVVDDRSGRLDVVLAGHATPRDRELLAGLPGFQPARTDWVWDAVRSSGQGLGLHASVSDVLRKWCSVAFGDRGEAVAFREDWAPAQPAGPPPPVPRLRLAPALVARAPGRAAVAAHYDTLLELLGDGPVPAGLAGFLAPGGRSPLLHVQDRDAETVAGLLGGMLNRGRRVLVAVPDDEAARSLHASLPAGVAGLCATVTGFEEGEAAAASPERVAAAVLARVAGHDRQRHRALTEELVERHEEVKAAVDDLAGRLRAAEEEERHDLGGGYTGGRADLERRIRAEEAEHGWLPPRPGLGPAPLRGAEAAELVRLLAGRTPVRQARAAQRDVDPATLPSPPYVRTLIEAEATAAARAERSESDLSRRLRHCDVHLIARLESCAAAVNAALRDLGLEGHPHAWDQADHAVRAFTDALGRRRPAVWERVAEMASQAEWADRALRSLAGHRVELPPGELHLRGLAAAAQQLRNYLADGGTLKRGPLRSAPQRQAEPLLQGITVDGRPPATPEALDAVFTELMVRMACQELQYVWEAAGVSFPADVPPGTRVARFRRAHARLARVRDVVPAIDETVDLLFQAGLGIPLTHPLQWYGYVAGLESARLNQGVNRATADLTALRDAVARAGDDGDRPPELNAAMAAIDARDAEAYGRCLRALAEARHERALEIRCAELLGRVRAVHPELADLLAATVADESWPGRVERWEEAWAWAAAASRLAALSRSGAEDRLRADLGRARAHLDEVTARLAEEEVWGACLPGVDPAATDPAEIVPVWIVPLWRIPEALPPRPGAFDVVIADGEHGAGAEALFLLWHAPRVIIVGQGGPALPAPEGPVPVSAPPPDLAEIITPTAPLFEILLTRFAPDPPVEAEPEPEPEPEPPEPEPQPAPAPPPEPEPPRQRRQPKAVAKVVRVRPGRSIAVYKRPELVEIVEQVALREPDLDDDGLVDLVARLLDCPADEALLVGARVRYAVEQYREIFG</sequence>
<feature type="region of interest" description="Disordered" evidence="1">
    <location>
        <begin position="1000"/>
        <end position="1042"/>
    </location>
</feature>
<name>A0ABW0ZLW8_9ACTN</name>
<evidence type="ECO:0000256" key="1">
    <source>
        <dbReference type="SAM" id="MobiDB-lite"/>
    </source>
</evidence>
<accession>A0ABW0ZLW8</accession>
<dbReference type="Proteomes" id="UP001596074">
    <property type="component" value="Unassembled WGS sequence"/>
</dbReference>
<feature type="compositionally biased region" description="Pro residues" evidence="1">
    <location>
        <begin position="1018"/>
        <end position="1030"/>
    </location>
</feature>
<evidence type="ECO:0008006" key="4">
    <source>
        <dbReference type="Google" id="ProtNLM"/>
    </source>
</evidence>
<reference evidence="3" key="1">
    <citation type="journal article" date="2019" name="Int. J. Syst. Evol. Microbiol.">
        <title>The Global Catalogue of Microorganisms (GCM) 10K type strain sequencing project: providing services to taxonomists for standard genome sequencing and annotation.</title>
        <authorList>
            <consortium name="The Broad Institute Genomics Platform"/>
            <consortium name="The Broad Institute Genome Sequencing Center for Infectious Disease"/>
            <person name="Wu L."/>
            <person name="Ma J."/>
        </authorList>
    </citation>
    <scope>NUCLEOTIDE SEQUENCE [LARGE SCALE GENOMIC DNA]</scope>
    <source>
        <strain evidence="3">KCTC 42087</strain>
    </source>
</reference>
<protein>
    <recommendedName>
        <fullName evidence="4">ATP-binding protein</fullName>
    </recommendedName>
</protein>
<dbReference type="EMBL" id="JBHSON010000001">
    <property type="protein sequence ID" value="MFC5744181.1"/>
    <property type="molecule type" value="Genomic_DNA"/>
</dbReference>
<comment type="caution">
    <text evidence="2">The sequence shown here is derived from an EMBL/GenBank/DDBJ whole genome shotgun (WGS) entry which is preliminary data.</text>
</comment>
<organism evidence="2 3">
    <name type="scientific">Actinomadura rugatobispora</name>
    <dbReference type="NCBI Taxonomy" id="1994"/>
    <lineage>
        <taxon>Bacteria</taxon>
        <taxon>Bacillati</taxon>
        <taxon>Actinomycetota</taxon>
        <taxon>Actinomycetes</taxon>
        <taxon>Streptosporangiales</taxon>
        <taxon>Thermomonosporaceae</taxon>
        <taxon>Actinomadura</taxon>
    </lineage>
</organism>